<dbReference type="AlphaFoldDB" id="A0A6B3BIL1"/>
<proteinExistence type="predicted"/>
<reference evidence="2" key="1">
    <citation type="submission" date="2020-01" db="EMBL/GenBank/DDBJ databases">
        <title>Insect and environment-associated Actinomycetes.</title>
        <authorList>
            <person name="Currrie C."/>
            <person name="Chevrette M."/>
            <person name="Carlson C."/>
            <person name="Stubbendieck R."/>
            <person name="Wendt-Pienkowski E."/>
        </authorList>
    </citation>
    <scope>NUCLEOTIDE SEQUENCE</scope>
    <source>
        <strain evidence="2">SID12501</strain>
    </source>
</reference>
<dbReference type="InterPro" id="IPR011044">
    <property type="entry name" value="Quino_amine_DH_bsu"/>
</dbReference>
<keyword evidence="1" id="KW-0732">Signal</keyword>
<evidence type="ECO:0000313" key="2">
    <source>
        <dbReference type="EMBL" id="NEC85184.1"/>
    </source>
</evidence>
<comment type="caution">
    <text evidence="2">The sequence shown here is derived from an EMBL/GenBank/DDBJ whole genome shotgun (WGS) entry which is preliminary data.</text>
</comment>
<gene>
    <name evidence="2" type="ORF">G3I71_04755</name>
</gene>
<sequence length="663" mass="69945">MHRRTLSTALAVALTFGSVALTTGVASTAMADDQRDLGIVSFGDIVVDGVHQRVFVSDPVSDRVVATDYRGNFVAEVSNLRGVKGLELSADSKTLYAAVPDVLSDKADAIVAIDAATVTVSAQYPTGDVNPQSVALAGGRLWFGYGVAGTGNIGSVDLTDPEHKVTLDADAAKPWSAAPLLDAAPGSNSLVAGMPGLAWSELGVYDVSSGTATATARKTVAGSDLRDLSVTPDGGRVVVAAQDPYNHVTYKTSDLTSDGKYSNTQGSANAVAVAPDGTVAAGNDTYFGQGLNVYKPGGTTSVRDYDLVNGGSTGQLAAAGLGWAPDRSRLFAVTAAGDNKYDLRVLNNPTKAVTSVSVTAPAKSDRAKKLTVKGKLASKVAFPAGTKLTITRKDLDSPSGRKIGTATVAANGTFSFTNSPPAGGKVTYALSYAGDANHLASSGSDTVDVSRAATSVRLSNNKKTYDYAKSVKFTAHLGKTYKNRKVEIWADPYGSDRPNKLVKAGTVNGNGDFSATYKLTRDTRLTARFTGDARYAPKTVASTVYTKVKVSTSISRQYKNKSVYGQTYAYFHQATVPLFTTSMTAYPNREQRLQIEYFYEGSWYDGGSQYFGLDSSGVSRVELGGTHDIGYRFRIRSSYFDGASGDNVNTTTHGAWKYFIFTS</sequence>
<accession>A0A6B3BIL1</accession>
<feature type="chain" id="PRO_5025436874" evidence="1">
    <location>
        <begin position="32"/>
        <end position="663"/>
    </location>
</feature>
<feature type="signal peptide" evidence="1">
    <location>
        <begin position="1"/>
        <end position="31"/>
    </location>
</feature>
<dbReference type="RefSeq" id="WP_164312629.1">
    <property type="nucleotide sequence ID" value="NZ_JAAGLU010000003.1"/>
</dbReference>
<name>A0A6B3BIL1_9ACTN</name>
<evidence type="ECO:0000256" key="1">
    <source>
        <dbReference type="SAM" id="SignalP"/>
    </source>
</evidence>
<protein>
    <submittedName>
        <fullName evidence="2">Ig-like domain repeat protein</fullName>
    </submittedName>
</protein>
<organism evidence="2">
    <name type="scientific">Streptomyces sp. SID12501</name>
    <dbReference type="NCBI Taxonomy" id="2706042"/>
    <lineage>
        <taxon>Bacteria</taxon>
        <taxon>Bacillati</taxon>
        <taxon>Actinomycetota</taxon>
        <taxon>Actinomycetes</taxon>
        <taxon>Kitasatosporales</taxon>
        <taxon>Streptomycetaceae</taxon>
        <taxon>Streptomyces</taxon>
    </lineage>
</organism>
<dbReference type="SUPFAM" id="SSF50969">
    <property type="entry name" value="YVTN repeat-like/Quinoprotein amine dehydrogenase"/>
    <property type="match status" value="2"/>
</dbReference>
<dbReference type="EMBL" id="JAAGLU010000003">
    <property type="protein sequence ID" value="NEC85184.1"/>
    <property type="molecule type" value="Genomic_DNA"/>
</dbReference>